<dbReference type="GO" id="GO:0005576">
    <property type="term" value="C:extracellular region"/>
    <property type="evidence" value="ECO:0007669"/>
    <property type="project" value="TreeGrafter"/>
</dbReference>
<evidence type="ECO:0000256" key="3">
    <source>
        <dbReference type="ARBA" id="ARBA00022676"/>
    </source>
</evidence>
<dbReference type="AlphaFoldDB" id="A0A1I4QW94"/>
<evidence type="ECO:0000256" key="1">
    <source>
        <dbReference type="ARBA" id="ARBA00004752"/>
    </source>
</evidence>
<evidence type="ECO:0000256" key="2">
    <source>
        <dbReference type="ARBA" id="ARBA00005992"/>
    </source>
</evidence>
<feature type="active site" description="Proton donor/acceptor" evidence="9">
    <location>
        <position position="187"/>
    </location>
</feature>
<keyword evidence="4" id="KW-0808">Transferase</keyword>
<dbReference type="Pfam" id="PF03734">
    <property type="entry name" value="YkuD"/>
    <property type="match status" value="1"/>
</dbReference>
<evidence type="ECO:0000256" key="9">
    <source>
        <dbReference type="PROSITE-ProRule" id="PRU01373"/>
    </source>
</evidence>
<evidence type="ECO:0000313" key="12">
    <source>
        <dbReference type="Proteomes" id="UP000199611"/>
    </source>
</evidence>
<evidence type="ECO:0000256" key="8">
    <source>
        <dbReference type="ARBA" id="ARBA00023316"/>
    </source>
</evidence>
<dbReference type="OrthoDB" id="9787225at2"/>
<reference evidence="11 12" key="1">
    <citation type="submission" date="2016-10" db="EMBL/GenBank/DDBJ databases">
        <authorList>
            <person name="de Groot N.N."/>
        </authorList>
    </citation>
    <scope>NUCLEOTIDE SEQUENCE [LARGE SCALE GENOMIC DNA]</scope>
    <source>
        <strain evidence="11 12">DSM 9990</strain>
    </source>
</reference>
<keyword evidence="8 9" id="KW-0961">Cell wall biogenesis/degradation</keyword>
<evidence type="ECO:0000256" key="4">
    <source>
        <dbReference type="ARBA" id="ARBA00022679"/>
    </source>
</evidence>
<organism evidence="11 12">
    <name type="scientific">Thermodesulforhabdus norvegica</name>
    <dbReference type="NCBI Taxonomy" id="39841"/>
    <lineage>
        <taxon>Bacteria</taxon>
        <taxon>Pseudomonadati</taxon>
        <taxon>Thermodesulfobacteriota</taxon>
        <taxon>Syntrophobacteria</taxon>
        <taxon>Syntrophobacterales</taxon>
        <taxon>Thermodesulforhabdaceae</taxon>
        <taxon>Thermodesulforhabdus</taxon>
    </lineage>
</organism>
<keyword evidence="12" id="KW-1185">Reference proteome</keyword>
<dbReference type="GO" id="GO:0008360">
    <property type="term" value="P:regulation of cell shape"/>
    <property type="evidence" value="ECO:0007669"/>
    <property type="project" value="UniProtKB-UniRule"/>
</dbReference>
<dbReference type="RefSeq" id="WP_093392859.1">
    <property type="nucleotide sequence ID" value="NZ_FOUU01000001.1"/>
</dbReference>
<dbReference type="GO" id="GO:0016757">
    <property type="term" value="F:glycosyltransferase activity"/>
    <property type="evidence" value="ECO:0007669"/>
    <property type="project" value="UniProtKB-KW"/>
</dbReference>
<accession>A0A1I4QW94</accession>
<dbReference type="UniPathway" id="UPA00219"/>
<dbReference type="GO" id="GO:0071972">
    <property type="term" value="F:peptidoglycan L,D-transpeptidase activity"/>
    <property type="evidence" value="ECO:0007669"/>
    <property type="project" value="TreeGrafter"/>
</dbReference>
<dbReference type="InterPro" id="IPR005490">
    <property type="entry name" value="LD_TPept_cat_dom"/>
</dbReference>
<proteinExistence type="inferred from homology"/>
<dbReference type="CDD" id="cd00118">
    <property type="entry name" value="LysM"/>
    <property type="match status" value="1"/>
</dbReference>
<comment type="similarity">
    <text evidence="2">Belongs to the YkuD family.</text>
</comment>
<protein>
    <submittedName>
        <fullName evidence="11">L,D-transpeptidase ErfK/SrfK</fullName>
    </submittedName>
</protein>
<dbReference type="EMBL" id="FOUU01000001">
    <property type="protein sequence ID" value="SFM44319.1"/>
    <property type="molecule type" value="Genomic_DNA"/>
</dbReference>
<dbReference type="PANTHER" id="PTHR30582">
    <property type="entry name" value="L,D-TRANSPEPTIDASE"/>
    <property type="match status" value="1"/>
</dbReference>
<dbReference type="InterPro" id="IPR036779">
    <property type="entry name" value="LysM_dom_sf"/>
</dbReference>
<keyword evidence="7 9" id="KW-0573">Peptidoglycan synthesis</keyword>
<evidence type="ECO:0000256" key="6">
    <source>
        <dbReference type="ARBA" id="ARBA00022960"/>
    </source>
</evidence>
<dbReference type="SUPFAM" id="SSF54106">
    <property type="entry name" value="LysM domain"/>
    <property type="match status" value="1"/>
</dbReference>
<dbReference type="PANTHER" id="PTHR30582:SF24">
    <property type="entry name" value="L,D-TRANSPEPTIDASE ERFK_SRFK-RELATED"/>
    <property type="match status" value="1"/>
</dbReference>
<dbReference type="GO" id="GO:0071555">
    <property type="term" value="P:cell wall organization"/>
    <property type="evidence" value="ECO:0007669"/>
    <property type="project" value="UniProtKB-UniRule"/>
</dbReference>
<evidence type="ECO:0000256" key="7">
    <source>
        <dbReference type="ARBA" id="ARBA00022984"/>
    </source>
</evidence>
<dbReference type="GO" id="GO:0018104">
    <property type="term" value="P:peptidoglycan-protein cross-linking"/>
    <property type="evidence" value="ECO:0007669"/>
    <property type="project" value="TreeGrafter"/>
</dbReference>
<comment type="pathway">
    <text evidence="1 9">Cell wall biogenesis; peptidoglycan biosynthesis.</text>
</comment>
<feature type="active site" description="Nucleophile" evidence="9">
    <location>
        <position position="203"/>
    </location>
</feature>
<keyword evidence="6 9" id="KW-0133">Cell shape</keyword>
<keyword evidence="5" id="KW-0378">Hydrolase</keyword>
<evidence type="ECO:0000313" key="11">
    <source>
        <dbReference type="EMBL" id="SFM44319.1"/>
    </source>
</evidence>
<gene>
    <name evidence="11" type="ORF">SAMN05660836_00257</name>
</gene>
<dbReference type="STRING" id="39841.SAMN05660836_00257"/>
<dbReference type="PROSITE" id="PS51257">
    <property type="entry name" value="PROKAR_LIPOPROTEIN"/>
    <property type="match status" value="1"/>
</dbReference>
<dbReference type="Proteomes" id="UP000199611">
    <property type="component" value="Unassembled WGS sequence"/>
</dbReference>
<name>A0A1I4QW94_9BACT</name>
<dbReference type="Gene3D" id="2.40.440.10">
    <property type="entry name" value="L,D-transpeptidase catalytic domain-like"/>
    <property type="match status" value="1"/>
</dbReference>
<feature type="domain" description="L,D-TPase catalytic" evidence="10">
    <location>
        <begin position="98"/>
        <end position="227"/>
    </location>
</feature>
<dbReference type="InterPro" id="IPR050979">
    <property type="entry name" value="LD-transpeptidase"/>
</dbReference>
<dbReference type="SUPFAM" id="SSF141523">
    <property type="entry name" value="L,D-transpeptidase catalytic domain-like"/>
    <property type="match status" value="1"/>
</dbReference>
<evidence type="ECO:0000256" key="5">
    <source>
        <dbReference type="ARBA" id="ARBA00022801"/>
    </source>
</evidence>
<keyword evidence="3" id="KW-0328">Glycosyltransferase</keyword>
<sequence>MRSFVVLSVFFFLFLISCSGVAGELKKYRYDDRTFTVVGNIVYHVTKKGETLLDIARAYGLGFNELQLIYPSMDPWIPPIGKKLMVPTMWILPPLRNDGIVLNIPELRLYFFSSRDGTVQTYPVGIGDEGWETPVGTYRIGEKRVKPTWYIPPSLREKYGRSMIPPGPDNPLGDYMMKLAGTSYGIHGTNMPWGVGRLVSHGCIRTYPEHIEVLFPQVKTGTRVDIIYEPIKWGTRNGRIFVEVHPDVYKRIPDFLSYAYEKLKQCPFGRDNVNEARYYLAVKLKNGLPFDVTGSPLKSLDALKGAY</sequence>
<dbReference type="InterPro" id="IPR018392">
    <property type="entry name" value="LysM"/>
</dbReference>
<dbReference type="PROSITE" id="PS52029">
    <property type="entry name" value="LD_TPASE"/>
    <property type="match status" value="1"/>
</dbReference>
<dbReference type="InterPro" id="IPR038063">
    <property type="entry name" value="Transpep_catalytic_dom"/>
</dbReference>
<evidence type="ECO:0000259" key="10">
    <source>
        <dbReference type="PROSITE" id="PS52029"/>
    </source>
</evidence>
<dbReference type="CDD" id="cd16913">
    <property type="entry name" value="YkuD_like"/>
    <property type="match status" value="1"/>
</dbReference>